<reference evidence="1" key="2">
    <citation type="journal article" date="2015" name="Data Brief">
        <title>Shoot transcriptome of the giant reed, Arundo donax.</title>
        <authorList>
            <person name="Barrero R.A."/>
            <person name="Guerrero F.D."/>
            <person name="Moolhuijzen P."/>
            <person name="Goolsby J.A."/>
            <person name="Tidwell J."/>
            <person name="Bellgard S.E."/>
            <person name="Bellgard M.I."/>
        </authorList>
    </citation>
    <scope>NUCLEOTIDE SEQUENCE</scope>
    <source>
        <tissue evidence="1">Shoot tissue taken approximately 20 cm above the soil surface</tissue>
    </source>
</reference>
<dbReference type="AlphaFoldDB" id="A0A0A9C707"/>
<reference evidence="1" key="1">
    <citation type="submission" date="2014-09" db="EMBL/GenBank/DDBJ databases">
        <authorList>
            <person name="Magalhaes I.L.F."/>
            <person name="Oliveira U."/>
            <person name="Santos F.R."/>
            <person name="Vidigal T.H.D.A."/>
            <person name="Brescovit A.D."/>
            <person name="Santos A.J."/>
        </authorList>
    </citation>
    <scope>NUCLEOTIDE SEQUENCE</scope>
    <source>
        <tissue evidence="1">Shoot tissue taken approximately 20 cm above the soil surface</tissue>
    </source>
</reference>
<accession>A0A0A9C707</accession>
<sequence length="91" mass="10451">MHSRQIQVENWDILQANVKIYQKRKNICQRPGRENTVTGIRVFHLFMNYTCEHGICGLHIHGSNKRPVEKASNSGIQYYPSLSPIIAAAWS</sequence>
<proteinExistence type="predicted"/>
<organism evidence="1">
    <name type="scientific">Arundo donax</name>
    <name type="common">Giant reed</name>
    <name type="synonym">Donax arundinaceus</name>
    <dbReference type="NCBI Taxonomy" id="35708"/>
    <lineage>
        <taxon>Eukaryota</taxon>
        <taxon>Viridiplantae</taxon>
        <taxon>Streptophyta</taxon>
        <taxon>Embryophyta</taxon>
        <taxon>Tracheophyta</taxon>
        <taxon>Spermatophyta</taxon>
        <taxon>Magnoliopsida</taxon>
        <taxon>Liliopsida</taxon>
        <taxon>Poales</taxon>
        <taxon>Poaceae</taxon>
        <taxon>PACMAD clade</taxon>
        <taxon>Arundinoideae</taxon>
        <taxon>Arundineae</taxon>
        <taxon>Arundo</taxon>
    </lineage>
</organism>
<protein>
    <submittedName>
        <fullName evidence="1">Uncharacterized protein</fullName>
    </submittedName>
</protein>
<evidence type="ECO:0000313" key="1">
    <source>
        <dbReference type="EMBL" id="JAD71356.1"/>
    </source>
</evidence>
<dbReference type="EMBL" id="GBRH01226539">
    <property type="protein sequence ID" value="JAD71356.1"/>
    <property type="molecule type" value="Transcribed_RNA"/>
</dbReference>
<name>A0A0A9C707_ARUDO</name>